<accession>A0A9P4J7B4</accession>
<evidence type="ECO:0000313" key="1">
    <source>
        <dbReference type="EMBL" id="KAF2155420.1"/>
    </source>
</evidence>
<comment type="caution">
    <text evidence="1">The sequence shown here is derived from an EMBL/GenBank/DDBJ whole genome shotgun (WGS) entry which is preliminary data.</text>
</comment>
<name>A0A9P4J7B4_9PEZI</name>
<evidence type="ECO:0000313" key="2">
    <source>
        <dbReference type="Proteomes" id="UP000799439"/>
    </source>
</evidence>
<dbReference type="EMBL" id="ML996083">
    <property type="protein sequence ID" value="KAF2155420.1"/>
    <property type="molecule type" value="Genomic_DNA"/>
</dbReference>
<reference evidence="1" key="1">
    <citation type="journal article" date="2020" name="Stud. Mycol.">
        <title>101 Dothideomycetes genomes: a test case for predicting lifestyles and emergence of pathogens.</title>
        <authorList>
            <person name="Haridas S."/>
            <person name="Albert R."/>
            <person name="Binder M."/>
            <person name="Bloem J."/>
            <person name="Labutti K."/>
            <person name="Salamov A."/>
            <person name="Andreopoulos B."/>
            <person name="Baker S."/>
            <person name="Barry K."/>
            <person name="Bills G."/>
            <person name="Bluhm B."/>
            <person name="Cannon C."/>
            <person name="Castanera R."/>
            <person name="Culley D."/>
            <person name="Daum C."/>
            <person name="Ezra D."/>
            <person name="Gonzalez J."/>
            <person name="Henrissat B."/>
            <person name="Kuo A."/>
            <person name="Liang C."/>
            <person name="Lipzen A."/>
            <person name="Lutzoni F."/>
            <person name="Magnuson J."/>
            <person name="Mondo S."/>
            <person name="Nolan M."/>
            <person name="Ohm R."/>
            <person name="Pangilinan J."/>
            <person name="Park H.-J."/>
            <person name="Ramirez L."/>
            <person name="Alfaro M."/>
            <person name="Sun H."/>
            <person name="Tritt A."/>
            <person name="Yoshinaga Y."/>
            <person name="Zwiers L.-H."/>
            <person name="Turgeon B."/>
            <person name="Goodwin S."/>
            <person name="Spatafora J."/>
            <person name="Crous P."/>
            <person name="Grigoriev I."/>
        </authorList>
    </citation>
    <scope>NUCLEOTIDE SEQUENCE</scope>
    <source>
        <strain evidence="1">CBS 260.36</strain>
    </source>
</reference>
<protein>
    <submittedName>
        <fullName evidence="1">Uncharacterized protein</fullName>
    </submittedName>
</protein>
<dbReference type="Proteomes" id="UP000799439">
    <property type="component" value="Unassembled WGS sequence"/>
</dbReference>
<gene>
    <name evidence="1" type="ORF">K461DRAFT_113158</name>
</gene>
<organism evidence="1 2">
    <name type="scientific">Myriangium duriaei CBS 260.36</name>
    <dbReference type="NCBI Taxonomy" id="1168546"/>
    <lineage>
        <taxon>Eukaryota</taxon>
        <taxon>Fungi</taxon>
        <taxon>Dikarya</taxon>
        <taxon>Ascomycota</taxon>
        <taxon>Pezizomycotina</taxon>
        <taxon>Dothideomycetes</taxon>
        <taxon>Dothideomycetidae</taxon>
        <taxon>Myriangiales</taxon>
        <taxon>Myriangiaceae</taxon>
        <taxon>Myriangium</taxon>
    </lineage>
</organism>
<keyword evidence="2" id="KW-1185">Reference proteome</keyword>
<dbReference type="AlphaFoldDB" id="A0A9P4J7B4"/>
<proteinExistence type="predicted"/>
<sequence>MCSSAVLTCPAEVVGPIHMPLLRHQITPTGASEHKQNNFAIRSTSYPPLAYSEILFGKCIHPKGGVCVVDAALQQNIGPRPCRHDLKSRVGVGAQRPLLQAHSTNHARPAHVRRSLLLEKPPPPTGARRPSTTPGLPLSYLSFFRWIQAPADAAVPVRPQPLDRTSLGRRLRISTLWWSDDSVIGGDAHPLRPGVAEQCSEARSLAGCRAAVSSYSNVRR</sequence>